<protein>
    <submittedName>
        <fullName evidence="1">Uncharacterized protein</fullName>
    </submittedName>
</protein>
<comment type="caution">
    <text evidence="1">The sequence shown here is derived from an EMBL/GenBank/DDBJ whole genome shotgun (WGS) entry which is preliminary data.</text>
</comment>
<evidence type="ECO:0000313" key="1">
    <source>
        <dbReference type="EMBL" id="MCA9757210.1"/>
    </source>
</evidence>
<organism evidence="1 2">
    <name type="scientific">Eiseniibacteriota bacterium</name>
    <dbReference type="NCBI Taxonomy" id="2212470"/>
    <lineage>
        <taxon>Bacteria</taxon>
        <taxon>Candidatus Eiseniibacteriota</taxon>
    </lineage>
</organism>
<gene>
    <name evidence="1" type="ORF">KDA27_15500</name>
</gene>
<reference evidence="1" key="1">
    <citation type="submission" date="2020-04" db="EMBL/GenBank/DDBJ databases">
        <authorList>
            <person name="Zhang T."/>
        </authorList>
    </citation>
    <scope>NUCLEOTIDE SEQUENCE</scope>
    <source>
        <strain evidence="1">HKST-UBA02</strain>
    </source>
</reference>
<dbReference type="AlphaFoldDB" id="A0A956ND95"/>
<reference evidence="1" key="2">
    <citation type="journal article" date="2021" name="Microbiome">
        <title>Successional dynamics and alternative stable states in a saline activated sludge microbial community over 9 years.</title>
        <authorList>
            <person name="Wang Y."/>
            <person name="Ye J."/>
            <person name="Ju F."/>
            <person name="Liu L."/>
            <person name="Boyd J.A."/>
            <person name="Deng Y."/>
            <person name="Parks D.H."/>
            <person name="Jiang X."/>
            <person name="Yin X."/>
            <person name="Woodcroft B.J."/>
            <person name="Tyson G.W."/>
            <person name="Hugenholtz P."/>
            <person name="Polz M.F."/>
            <person name="Zhang T."/>
        </authorList>
    </citation>
    <scope>NUCLEOTIDE SEQUENCE</scope>
    <source>
        <strain evidence="1">HKST-UBA02</strain>
    </source>
</reference>
<dbReference type="Pfam" id="PF19897">
    <property type="entry name" value="DUF6370"/>
    <property type="match status" value="1"/>
</dbReference>
<proteinExistence type="predicted"/>
<name>A0A956ND95_UNCEI</name>
<sequence>MEDQIVEAGCAQCQFGFPGNDCDLAVRFDGKVYFVRGTGIDDHGDAHADDGFCNTIRRARVSGHLESGIFMVSKLALLSD</sequence>
<dbReference type="Proteomes" id="UP000739538">
    <property type="component" value="Unassembled WGS sequence"/>
</dbReference>
<dbReference type="InterPro" id="IPR045950">
    <property type="entry name" value="DUF6370"/>
</dbReference>
<evidence type="ECO:0000313" key="2">
    <source>
        <dbReference type="Proteomes" id="UP000739538"/>
    </source>
</evidence>
<dbReference type="EMBL" id="JAGQHS010000087">
    <property type="protein sequence ID" value="MCA9757210.1"/>
    <property type="molecule type" value="Genomic_DNA"/>
</dbReference>
<accession>A0A956ND95</accession>